<dbReference type="EMBL" id="LR796300">
    <property type="protein sequence ID" value="CAB4135503.1"/>
    <property type="molecule type" value="Genomic_DNA"/>
</dbReference>
<gene>
    <name evidence="1" type="ORF">UFOVP285_40</name>
</gene>
<name>A0A6J5LQI7_9CAUD</name>
<sequence>MKLNDLVAKYIELRDKKYALKHEYDFKAAKVDEVLDKIENKLLQVFEQTGMDSCKTEFGTAYSSTRSTASVADKETFMNFIKENEEWSLMEVRAAKLAIEQYKDANGDLPPGINYRQERVVNIKRS</sequence>
<accession>A0A6J5LQI7</accession>
<proteinExistence type="predicted"/>
<reference evidence="1" key="1">
    <citation type="submission" date="2020-04" db="EMBL/GenBank/DDBJ databases">
        <authorList>
            <person name="Chiriac C."/>
            <person name="Salcher M."/>
            <person name="Ghai R."/>
            <person name="Kavagutti S V."/>
        </authorList>
    </citation>
    <scope>NUCLEOTIDE SEQUENCE</scope>
</reference>
<protein>
    <submittedName>
        <fullName evidence="1">Uncharacterized protein</fullName>
    </submittedName>
</protein>
<evidence type="ECO:0000313" key="1">
    <source>
        <dbReference type="EMBL" id="CAB4135503.1"/>
    </source>
</evidence>
<organism evidence="1">
    <name type="scientific">uncultured Caudovirales phage</name>
    <dbReference type="NCBI Taxonomy" id="2100421"/>
    <lineage>
        <taxon>Viruses</taxon>
        <taxon>Duplodnaviria</taxon>
        <taxon>Heunggongvirae</taxon>
        <taxon>Uroviricota</taxon>
        <taxon>Caudoviricetes</taxon>
        <taxon>Peduoviridae</taxon>
        <taxon>Maltschvirus</taxon>
        <taxon>Maltschvirus maltsch</taxon>
    </lineage>
</organism>